<dbReference type="InterPro" id="IPR045087">
    <property type="entry name" value="Cu-oxidase_fam"/>
</dbReference>
<name>A0A0U1LTH5_TALIS</name>
<keyword evidence="12" id="KW-0439">Lignin degradation</keyword>
<dbReference type="CDD" id="cd13880">
    <property type="entry name" value="CuRO_2_MaLCC_like"/>
    <property type="match status" value="1"/>
</dbReference>
<dbReference type="SUPFAM" id="SSF49503">
    <property type="entry name" value="Cupredoxins"/>
    <property type="match status" value="3"/>
</dbReference>
<dbReference type="InterPro" id="IPR011706">
    <property type="entry name" value="Cu-oxidase_C"/>
</dbReference>
<evidence type="ECO:0000259" key="15">
    <source>
        <dbReference type="Pfam" id="PF07732"/>
    </source>
</evidence>
<dbReference type="Pfam" id="PF07732">
    <property type="entry name" value="Cu-oxidase_3"/>
    <property type="match status" value="1"/>
</dbReference>
<dbReference type="AlphaFoldDB" id="A0A0U1LTH5"/>
<keyword evidence="5" id="KW-0479">Metal-binding</keyword>
<keyword evidence="6" id="KW-0732">Signal</keyword>
<dbReference type="InterPro" id="IPR011707">
    <property type="entry name" value="Cu-oxidase-like_N"/>
</dbReference>
<reference evidence="16 17" key="1">
    <citation type="submission" date="2015-04" db="EMBL/GenBank/DDBJ databases">
        <authorList>
            <person name="Syromyatnikov M.Y."/>
            <person name="Popov V.N."/>
        </authorList>
    </citation>
    <scope>NUCLEOTIDE SEQUENCE [LARGE SCALE GENOMIC DNA]</scope>
    <source>
        <strain evidence="16">WF-38-12</strain>
    </source>
</reference>
<dbReference type="Pfam" id="PF00394">
    <property type="entry name" value="Cu-oxidase"/>
    <property type="match status" value="1"/>
</dbReference>
<dbReference type="InterPro" id="IPR008972">
    <property type="entry name" value="Cupredoxin"/>
</dbReference>
<keyword evidence="17" id="KW-1185">Reference proteome</keyword>
<evidence type="ECO:0000256" key="12">
    <source>
        <dbReference type="ARBA" id="ARBA00023185"/>
    </source>
</evidence>
<evidence type="ECO:0000256" key="5">
    <source>
        <dbReference type="ARBA" id="ARBA00022723"/>
    </source>
</evidence>
<dbReference type="Gene3D" id="2.60.40.420">
    <property type="entry name" value="Cupredoxins - blue copper proteins"/>
    <property type="match status" value="3"/>
</dbReference>
<evidence type="ECO:0000259" key="13">
    <source>
        <dbReference type="Pfam" id="PF00394"/>
    </source>
</evidence>
<dbReference type="Pfam" id="PF07731">
    <property type="entry name" value="Cu-oxidase_2"/>
    <property type="match status" value="1"/>
</dbReference>
<evidence type="ECO:0000256" key="1">
    <source>
        <dbReference type="ARBA" id="ARBA00000349"/>
    </source>
</evidence>
<dbReference type="CDD" id="cd13901">
    <property type="entry name" value="CuRO_3_MaLCC_like"/>
    <property type="match status" value="1"/>
</dbReference>
<evidence type="ECO:0000256" key="6">
    <source>
        <dbReference type="ARBA" id="ARBA00022729"/>
    </source>
</evidence>
<keyword evidence="9" id="KW-0186">Copper</keyword>
<dbReference type="GO" id="GO:0052716">
    <property type="term" value="F:hydroquinone:oxygen oxidoreductase activity"/>
    <property type="evidence" value="ECO:0007669"/>
    <property type="project" value="UniProtKB-EC"/>
</dbReference>
<keyword evidence="7" id="KW-0677">Repeat</keyword>
<dbReference type="InterPro" id="IPR001117">
    <property type="entry name" value="Cu-oxidase_2nd"/>
</dbReference>
<dbReference type="PANTHER" id="PTHR11709">
    <property type="entry name" value="MULTI-COPPER OXIDASE"/>
    <property type="match status" value="1"/>
</dbReference>
<comment type="catalytic activity">
    <reaction evidence="1">
        <text>4 hydroquinone + O2 = 4 benzosemiquinone + 2 H2O</text>
        <dbReference type="Rhea" id="RHEA:11276"/>
        <dbReference type="ChEBI" id="CHEBI:15377"/>
        <dbReference type="ChEBI" id="CHEBI:15379"/>
        <dbReference type="ChEBI" id="CHEBI:17594"/>
        <dbReference type="ChEBI" id="CHEBI:17977"/>
        <dbReference type="EC" id="1.10.3.2"/>
    </reaction>
</comment>
<organism evidence="16 17">
    <name type="scientific">Talaromyces islandicus</name>
    <name type="common">Penicillium islandicum</name>
    <dbReference type="NCBI Taxonomy" id="28573"/>
    <lineage>
        <taxon>Eukaryota</taxon>
        <taxon>Fungi</taxon>
        <taxon>Dikarya</taxon>
        <taxon>Ascomycota</taxon>
        <taxon>Pezizomycotina</taxon>
        <taxon>Eurotiomycetes</taxon>
        <taxon>Eurotiomycetidae</taxon>
        <taxon>Eurotiales</taxon>
        <taxon>Trichocomaceae</taxon>
        <taxon>Talaromyces</taxon>
        <taxon>Talaromyces sect. Islandici</taxon>
    </lineage>
</organism>
<feature type="domain" description="Plastocyanin-like" evidence="13">
    <location>
        <begin position="196"/>
        <end position="345"/>
    </location>
</feature>
<evidence type="ECO:0000313" key="17">
    <source>
        <dbReference type="Proteomes" id="UP000054383"/>
    </source>
</evidence>
<evidence type="ECO:0000256" key="3">
    <source>
        <dbReference type="ARBA" id="ARBA00010609"/>
    </source>
</evidence>
<dbReference type="FunFam" id="2.60.40.420:FF:000046">
    <property type="entry name" value="Multicopper oxidase"/>
    <property type="match status" value="1"/>
</dbReference>
<keyword evidence="10" id="KW-1015">Disulfide bond</keyword>
<comment type="similarity">
    <text evidence="3">Belongs to the multicopper oxidase family.</text>
</comment>
<evidence type="ECO:0000256" key="2">
    <source>
        <dbReference type="ARBA" id="ARBA00001935"/>
    </source>
</evidence>
<feature type="domain" description="Plastocyanin-like" evidence="14">
    <location>
        <begin position="413"/>
        <end position="533"/>
    </location>
</feature>
<evidence type="ECO:0000256" key="4">
    <source>
        <dbReference type="ARBA" id="ARBA00012297"/>
    </source>
</evidence>
<dbReference type="GO" id="GO:0046274">
    <property type="term" value="P:lignin catabolic process"/>
    <property type="evidence" value="ECO:0007669"/>
    <property type="project" value="UniProtKB-KW"/>
</dbReference>
<evidence type="ECO:0000259" key="14">
    <source>
        <dbReference type="Pfam" id="PF07731"/>
    </source>
</evidence>
<dbReference type="GO" id="GO:0005507">
    <property type="term" value="F:copper ion binding"/>
    <property type="evidence" value="ECO:0007669"/>
    <property type="project" value="InterPro"/>
</dbReference>
<protein>
    <recommendedName>
        <fullName evidence="4">laccase</fullName>
        <ecNumber evidence="4">1.10.3.2</ecNumber>
    </recommendedName>
</protein>
<evidence type="ECO:0000256" key="10">
    <source>
        <dbReference type="ARBA" id="ARBA00023157"/>
    </source>
</evidence>
<dbReference type="FunFam" id="2.60.40.420:FF:000038">
    <property type="entry name" value="Extracellular dihydrogeodin oxidase/laccase"/>
    <property type="match status" value="1"/>
</dbReference>
<evidence type="ECO:0000256" key="7">
    <source>
        <dbReference type="ARBA" id="ARBA00022737"/>
    </source>
</evidence>
<proteinExistence type="inferred from homology"/>
<keyword evidence="11" id="KW-0325">Glycoprotein</keyword>
<evidence type="ECO:0000313" key="16">
    <source>
        <dbReference type="EMBL" id="CRG86698.1"/>
    </source>
</evidence>
<dbReference type="OrthoDB" id="2121828at2759"/>
<dbReference type="OMA" id="QAWQGIF"/>
<dbReference type="EMBL" id="CVMT01000003">
    <property type="protein sequence ID" value="CRG86698.1"/>
    <property type="molecule type" value="Genomic_DNA"/>
</dbReference>
<keyword evidence="8" id="KW-0560">Oxidoreductase</keyword>
<dbReference type="STRING" id="28573.A0A0U1LTH5"/>
<dbReference type="PANTHER" id="PTHR11709:SF502">
    <property type="entry name" value="MULTICOPPER OXIDASE"/>
    <property type="match status" value="1"/>
</dbReference>
<comment type="cofactor">
    <cofactor evidence="2">
        <name>Cu cation</name>
        <dbReference type="ChEBI" id="CHEBI:23378"/>
    </cofactor>
</comment>
<dbReference type="Proteomes" id="UP000054383">
    <property type="component" value="Unassembled WGS sequence"/>
</dbReference>
<gene>
    <name evidence="16" type="ORF">PISL3812_03708</name>
</gene>
<sequence>MKAASIFVGLIEASAAAYISNQERAYFHKRDACSGNTATDRQTWCDYDLSTNYYDEVPDTGVTREYYFNIEEVTVAPDGYSRTAMAVNGSIPGPTIIADWGDYVVVHVTNSLSSAQNGSSIHFHGIRQNYTNPNDGVVSITQCPTAPGHTSTYTWRATQYGTTWWHSHIGLQAYEGVFGGILINGPASENYDEDKGVLFLNDWSHQTADELYESAQVNGPPTLDNGLINGTNVYGDDGASNQTGYRFNTSFTEGTSYRFRLVNAAIDTHFKFSIDNHTLTVMAMDLVPIIPYNTTVLSIGIGERYDIVVSADQSSVADNFWMRAIPQETCSDNDSTNNIKGIVYYGDSASTPTTTSYDYTDSCDDEDLSDLVPYLSQSASSPYNNIGETVTLGTNSDNLYRWKLNGTSMQVYWNNPTLLQIYNNDTTFTNYSGVVELPEANEWSYVVIESALSIPHPIHLHGHDFYILAQGTGTYDSSDIGTLTNPPRRDVAMLPGTGYLVVAFKTDNPGAWLMHCHIGWHTEEGFAIQFLEQYSEARALVDYGTLNSTCEAWDAYVEESSVEQDDDGI</sequence>
<dbReference type="FunFam" id="2.60.40.420:FF:000021">
    <property type="entry name" value="Extracellular dihydrogeodin oxidase/laccase"/>
    <property type="match status" value="1"/>
</dbReference>
<dbReference type="SMR" id="A0A0U1LTH5"/>
<feature type="domain" description="Plastocyanin-like" evidence="15">
    <location>
        <begin position="70"/>
        <end position="187"/>
    </location>
</feature>
<dbReference type="EC" id="1.10.3.2" evidence="4"/>
<accession>A0A0U1LTH5</accession>
<evidence type="ECO:0000256" key="8">
    <source>
        <dbReference type="ARBA" id="ARBA00023002"/>
    </source>
</evidence>
<evidence type="ECO:0000256" key="9">
    <source>
        <dbReference type="ARBA" id="ARBA00023008"/>
    </source>
</evidence>
<evidence type="ECO:0000256" key="11">
    <source>
        <dbReference type="ARBA" id="ARBA00023180"/>
    </source>
</evidence>